<dbReference type="Proteomes" id="UP000585474">
    <property type="component" value="Unassembled WGS sequence"/>
</dbReference>
<dbReference type="AlphaFoldDB" id="A0A7J0GT10"/>
<comment type="caution">
    <text evidence="4">The sequence shown here is derived from an EMBL/GenBank/DDBJ whole genome shotgun (WGS) entry which is preliminary data.</text>
</comment>
<feature type="region of interest" description="Disordered" evidence="2">
    <location>
        <begin position="89"/>
        <end position="121"/>
    </location>
</feature>
<dbReference type="OrthoDB" id="306690at2759"/>
<evidence type="ECO:0000256" key="1">
    <source>
        <dbReference type="RuleBase" id="RU369095"/>
    </source>
</evidence>
<keyword evidence="5" id="KW-1185">Reference proteome</keyword>
<organism evidence="4 5">
    <name type="scientific">Actinidia rufa</name>
    <dbReference type="NCBI Taxonomy" id="165716"/>
    <lineage>
        <taxon>Eukaryota</taxon>
        <taxon>Viridiplantae</taxon>
        <taxon>Streptophyta</taxon>
        <taxon>Embryophyta</taxon>
        <taxon>Tracheophyta</taxon>
        <taxon>Spermatophyta</taxon>
        <taxon>Magnoliopsida</taxon>
        <taxon>eudicotyledons</taxon>
        <taxon>Gunneridae</taxon>
        <taxon>Pentapetalae</taxon>
        <taxon>asterids</taxon>
        <taxon>Ericales</taxon>
        <taxon>Actinidiaceae</taxon>
        <taxon>Actinidia</taxon>
    </lineage>
</organism>
<dbReference type="PROSITE" id="PS50882">
    <property type="entry name" value="YTH"/>
    <property type="match status" value="1"/>
</dbReference>
<dbReference type="InterPro" id="IPR007275">
    <property type="entry name" value="YTH_domain"/>
</dbReference>
<feature type="domain" description="YTH" evidence="3">
    <location>
        <begin position="261"/>
        <end position="327"/>
    </location>
</feature>
<dbReference type="Pfam" id="PF04146">
    <property type="entry name" value="YTH"/>
    <property type="match status" value="1"/>
</dbReference>
<dbReference type="PANTHER" id="PTHR12357:SF92">
    <property type="entry name" value="YTH DOMAIN-CONTAINING FAMILY PROTEIN"/>
    <property type="match status" value="1"/>
</dbReference>
<accession>A0A7J0GT10</accession>
<dbReference type="GO" id="GO:1990247">
    <property type="term" value="F:N6-methyladenosine-containing RNA reader activity"/>
    <property type="evidence" value="ECO:0007669"/>
    <property type="project" value="UniProtKB-UniRule"/>
</dbReference>
<dbReference type="GO" id="GO:0061157">
    <property type="term" value="P:mRNA destabilization"/>
    <property type="evidence" value="ECO:0007669"/>
    <property type="project" value="TreeGrafter"/>
</dbReference>
<dbReference type="PANTHER" id="PTHR12357">
    <property type="entry name" value="YTH YT521-B HOMOLOGY DOMAIN-CONTAINING"/>
    <property type="match status" value="1"/>
</dbReference>
<proteinExistence type="inferred from homology"/>
<dbReference type="InterPro" id="IPR045168">
    <property type="entry name" value="YTH_prot"/>
</dbReference>
<evidence type="ECO:0000313" key="5">
    <source>
        <dbReference type="Proteomes" id="UP000585474"/>
    </source>
</evidence>
<dbReference type="GO" id="GO:0005737">
    <property type="term" value="C:cytoplasm"/>
    <property type="evidence" value="ECO:0007669"/>
    <property type="project" value="TreeGrafter"/>
</dbReference>
<dbReference type="EMBL" id="BJWL01000024">
    <property type="protein sequence ID" value="GFZ13851.1"/>
    <property type="molecule type" value="Genomic_DNA"/>
</dbReference>
<dbReference type="GO" id="GO:0003729">
    <property type="term" value="F:mRNA binding"/>
    <property type="evidence" value="ECO:0007669"/>
    <property type="project" value="UniProtKB-UniRule"/>
</dbReference>
<evidence type="ECO:0000313" key="4">
    <source>
        <dbReference type="EMBL" id="GFZ13851.1"/>
    </source>
</evidence>
<sequence>MLIADDPFIGTQQYYNVPYYEYPMSSPTGFPMVFQSGPEFIPSNTTDPYLDTGFTANRTGGPGLNSFTANRAGGTGLKNNLSWASATLPTVPKPASNQTRSFARASEGSKANAGPSKLPESQGNFTYGSFSSFPSSQVFQGRGVHAVDNISQGKAVSHGNQLKVSLYSSNGLSNFGSGAHGWPTVEKSRSKFHFGRVANDVNGSPDALIEQNRDPRTIKSKNYLAVKAYTTRAGESDTQGNITIYTDQYNKVDFSADYVNAKFLVIKSYSEDDVHKGIKYNVWSSTTNGNNKLQNAYEDARRIAAGEPIGCPIFLFFSVEMRKLWLG</sequence>
<dbReference type="Gene3D" id="3.10.590.10">
    <property type="entry name" value="ph1033 like domains"/>
    <property type="match status" value="1"/>
</dbReference>
<name>A0A7J0GT10_9ERIC</name>
<evidence type="ECO:0000259" key="3">
    <source>
        <dbReference type="PROSITE" id="PS50882"/>
    </source>
</evidence>
<keyword evidence="1" id="KW-0694">RNA-binding</keyword>
<gene>
    <name evidence="4" type="ORF">Acr_24g0000410</name>
</gene>
<protein>
    <recommendedName>
        <fullName evidence="1">YTH domain-containing family protein</fullName>
    </recommendedName>
</protein>
<reference evidence="4 5" key="1">
    <citation type="submission" date="2019-07" db="EMBL/GenBank/DDBJ databases">
        <title>De Novo Assembly of kiwifruit Actinidia rufa.</title>
        <authorList>
            <person name="Sugita-Konishi S."/>
            <person name="Sato K."/>
            <person name="Mori E."/>
            <person name="Abe Y."/>
            <person name="Kisaki G."/>
            <person name="Hamano K."/>
            <person name="Suezawa K."/>
            <person name="Otani M."/>
            <person name="Fukuda T."/>
            <person name="Manabe T."/>
            <person name="Gomi K."/>
            <person name="Tabuchi M."/>
            <person name="Akimitsu K."/>
            <person name="Kataoka I."/>
        </authorList>
    </citation>
    <scope>NUCLEOTIDE SEQUENCE [LARGE SCALE GENOMIC DNA]</scope>
    <source>
        <strain evidence="5">cv. Fuchu</strain>
    </source>
</reference>
<comment type="similarity">
    <text evidence="1">Belongs to the YTHDF family.</text>
</comment>
<evidence type="ECO:0000256" key="2">
    <source>
        <dbReference type="SAM" id="MobiDB-lite"/>
    </source>
</evidence>
<comment type="function">
    <text evidence="1">Specifically recognizes and binds N6-methyladenosine (m6A)-containing RNAs, and regulates mRNA stability. M6A is a modification present at internal sites of mRNAs and some non-coding RNAs and plays a role in mRNA stability and processing.</text>
</comment>